<dbReference type="InterPro" id="IPR005801">
    <property type="entry name" value="ADC_synthase"/>
</dbReference>
<dbReference type="Proteomes" id="UP000187495">
    <property type="component" value="Unassembled WGS sequence"/>
</dbReference>
<dbReference type="Gene3D" id="3.60.120.10">
    <property type="entry name" value="Anthranilate synthase"/>
    <property type="match status" value="1"/>
</dbReference>
<dbReference type="RefSeq" id="WP_076554798.1">
    <property type="nucleotide sequence ID" value="NZ_FTNU01000003.1"/>
</dbReference>
<protein>
    <submittedName>
        <fullName evidence="2">Para-aminobenzoate synthetase component 1</fullName>
    </submittedName>
</protein>
<dbReference type="InterPro" id="IPR015890">
    <property type="entry name" value="Chorismate_C"/>
</dbReference>
<gene>
    <name evidence="2" type="ORF">SAMN02745664_10392</name>
</gene>
<name>A0A1N7E5D8_9GAMM</name>
<dbReference type="InterPro" id="IPR019999">
    <property type="entry name" value="Anth_synth_I-like"/>
</dbReference>
<dbReference type="GO" id="GO:0000162">
    <property type="term" value="P:L-tryptophan biosynthetic process"/>
    <property type="evidence" value="ECO:0007669"/>
    <property type="project" value="TreeGrafter"/>
</dbReference>
<dbReference type="SUPFAM" id="SSF56322">
    <property type="entry name" value="ADC synthase"/>
    <property type="match status" value="1"/>
</dbReference>
<evidence type="ECO:0000313" key="3">
    <source>
        <dbReference type="Proteomes" id="UP000187495"/>
    </source>
</evidence>
<sequence>MYKAFFLSPLTIAELTACISHHYPTWQVCFLNNQHAPVIGILPKISWRLQAQDTAQDFVLTTAKRHISDDIGYQHERTNSDYAHFLTVIENYSQQNYQATPASPNDAIVYHEGLMGFVGYDIAAHALSHDIVVDNRQPAAFFGHYDIYISPCVGGFELIGNDADLGILPQIASQLCKLTRQDLPTVTALKLTALWSKQDYLNAFEQVQRYLHAGDGYQINLTQVWQSNTPHQRVLAAHLPYLMGISNAPFAGFVDCGDFELLSISPELFFSFYQQDDGIHIITKPIKGTRPRATNIQHDNQLKTELATSDKDIAENLMIVDLLRNDLGKYAFTGSVKTPHRFAIESFHNVHHMVSTITAHLHPDNHPLSVLFGSLPAGSITGTPKKRACQIIAELETLPRGAYCGTLGFINFDGTGRFNVLIRTLQANASSVSVWAGGGITVRSDALSEYQECWDKISTILDALQSPQSSS</sequence>
<feature type="domain" description="Chorismate-utilising enzyme C-terminal" evidence="1">
    <location>
        <begin position="197"/>
        <end position="456"/>
    </location>
</feature>
<dbReference type="EMBL" id="FTNU01000003">
    <property type="protein sequence ID" value="SIR83238.1"/>
    <property type="molecule type" value="Genomic_DNA"/>
</dbReference>
<evidence type="ECO:0000259" key="1">
    <source>
        <dbReference type="Pfam" id="PF00425"/>
    </source>
</evidence>
<dbReference type="PANTHER" id="PTHR11236:SF50">
    <property type="entry name" value="AMINODEOXYCHORISMATE SYNTHASE COMPONENT 1"/>
    <property type="match status" value="1"/>
</dbReference>
<keyword evidence="3" id="KW-1185">Reference proteome</keyword>
<proteinExistence type="predicted"/>
<reference evidence="3" key="1">
    <citation type="submission" date="2017-01" db="EMBL/GenBank/DDBJ databases">
        <authorList>
            <person name="Varghese N."/>
            <person name="Submissions S."/>
        </authorList>
    </citation>
    <scope>NUCLEOTIDE SEQUENCE [LARGE SCALE GENOMIC DNA]</scope>
    <source>
        <strain evidence="3">DSM 21768</strain>
    </source>
</reference>
<accession>A0A1N7E5D8</accession>
<dbReference type="PRINTS" id="PR00095">
    <property type="entry name" value="ANTSNTHASEI"/>
</dbReference>
<dbReference type="PANTHER" id="PTHR11236">
    <property type="entry name" value="AMINOBENZOATE/ANTHRANILATE SYNTHASE"/>
    <property type="match status" value="1"/>
</dbReference>
<dbReference type="Pfam" id="PF00425">
    <property type="entry name" value="Chorismate_bind"/>
    <property type="match status" value="1"/>
</dbReference>
<evidence type="ECO:0000313" key="2">
    <source>
        <dbReference type="EMBL" id="SIR83238.1"/>
    </source>
</evidence>
<dbReference type="AlphaFoldDB" id="A0A1N7E5D8"/>
<organism evidence="2 3">
    <name type="scientific">Moraxella cuniculi DSM 21768</name>
    <dbReference type="NCBI Taxonomy" id="1122245"/>
    <lineage>
        <taxon>Bacteria</taxon>
        <taxon>Pseudomonadati</taxon>
        <taxon>Pseudomonadota</taxon>
        <taxon>Gammaproteobacteria</taxon>
        <taxon>Moraxellales</taxon>
        <taxon>Moraxellaceae</taxon>
        <taxon>Moraxella</taxon>
    </lineage>
</organism>
<dbReference type="STRING" id="34061.B0189_04745"/>
<dbReference type="GO" id="GO:0046820">
    <property type="term" value="F:4-amino-4-deoxychorismate synthase activity"/>
    <property type="evidence" value="ECO:0007669"/>
    <property type="project" value="TreeGrafter"/>
</dbReference>